<organism evidence="1">
    <name type="scientific">Porolithon onkodes</name>
    <dbReference type="NCBI Taxonomy" id="231751"/>
    <lineage>
        <taxon>Eukaryota</taxon>
        <taxon>Rhodophyta</taxon>
        <taxon>Florideophyceae</taxon>
        <taxon>Corallinophycidae</taxon>
        <taxon>Corallinales</taxon>
        <taxon>Porolithaceae</taxon>
        <taxon>Porolithon</taxon>
    </lineage>
</organism>
<sequence length="320" mass="38453">MYWPNKQSIHLNLEVANLFIQTYKKLSINLCNTTNQVLPTDILDNYVKQRLLINILIELEIIVIDLVELDLNKKDIKSLFSKITYNLIYKTIKKIIYCEQIYYINPPNQFNCNYNKLFFEDNQCITENLFIYLIFGSNHIDHKIFQFDINKTPKYHVKNLFENFIIQISNAVIFNFLENNKSLKNIYKILIDKNLCNKNYKSIRNISKFQNNLYSYNWLNKYVFFPQNIYCNQCKVWLFSSKGLIYRYIYSNRYLNYIKLSNSQISALIYLEVQDYFIPKINYLIQLLGKLIIYLILDIIRTSTQIILNQIIIRLNNSNK</sequence>
<protein>
    <recommendedName>
        <fullName evidence="2">Ycf55</fullName>
    </recommendedName>
</protein>
<dbReference type="EMBL" id="KY212106">
    <property type="protein sequence ID" value="ASB29638.1"/>
    <property type="molecule type" value="Genomic_DNA"/>
</dbReference>
<keyword evidence="1" id="KW-0934">Plastid</keyword>
<dbReference type="Pfam" id="PF12452">
    <property type="entry name" value="DUF3685"/>
    <property type="match status" value="1"/>
</dbReference>
<dbReference type="RefSeq" id="YP_009502036.1">
    <property type="nucleotide sequence ID" value="NC_038144.1"/>
</dbReference>
<dbReference type="InterPro" id="IPR022552">
    <property type="entry name" value="UPF_Ycf55"/>
</dbReference>
<evidence type="ECO:0008006" key="2">
    <source>
        <dbReference type="Google" id="ProtNLM"/>
    </source>
</evidence>
<dbReference type="PIRSF" id="PIRSF036962">
    <property type="entry name" value="UCP036962_SignTr_Ycf55"/>
    <property type="match status" value="1"/>
</dbReference>
<reference evidence="1" key="1">
    <citation type="submission" date="2016-11" db="EMBL/GenBank/DDBJ databases">
        <title>Complete organellar and ribosomal genomic analysis of the lectotype specimen of the reef forming species Porolithon onkodes (Heydrich) Foslie.</title>
        <authorList>
            <person name="Hughey J.R."/>
            <person name="Gabrielson P.W."/>
        </authorList>
    </citation>
    <scope>NUCLEOTIDE SEQUENCE</scope>
</reference>
<evidence type="ECO:0000313" key="1">
    <source>
        <dbReference type="EMBL" id="ASB29638.1"/>
    </source>
</evidence>
<dbReference type="InterPro" id="IPR017077">
    <property type="entry name" value="Uncharacterised_Ycf55_algae"/>
</dbReference>
<proteinExistence type="predicted"/>
<gene>
    <name evidence="1" type="primary">ycf55</name>
</gene>
<name>A0A2Z2KS05_9FLOR</name>
<dbReference type="GeneID" id="37507539"/>
<accession>A0A2Z2KS05</accession>
<geneLocation type="plastid" evidence="1"/>
<dbReference type="AlphaFoldDB" id="A0A2Z2KS05"/>